<dbReference type="PANTHER" id="PTHR15741">
    <property type="entry name" value="BASIC HELIX-LOOP-HELIX ZIP TRANSCRIPTION FACTOR"/>
    <property type="match status" value="1"/>
</dbReference>
<dbReference type="PANTHER" id="PTHR15741:SF27">
    <property type="entry name" value="TRANSCRIPTION FACTOR AP-4"/>
    <property type="match status" value="1"/>
</dbReference>
<feature type="region of interest" description="Disordered" evidence="6">
    <location>
        <begin position="255"/>
        <end position="275"/>
    </location>
</feature>
<keyword evidence="4" id="KW-0804">Transcription</keyword>
<reference evidence="8" key="1">
    <citation type="submission" date="2023-06" db="EMBL/GenBank/DDBJ databases">
        <title>Conoideocrella luteorostrata (Hypocreales: Clavicipitaceae), a potential biocontrol fungus for elongate hemlock scale in United States Christmas tree production areas.</title>
        <authorList>
            <person name="Barrett H."/>
            <person name="Lovett B."/>
            <person name="Macias A.M."/>
            <person name="Stajich J.E."/>
            <person name="Kasson M.T."/>
        </authorList>
    </citation>
    <scope>NUCLEOTIDE SEQUENCE</scope>
    <source>
        <strain evidence="8">ARSEF 14590</strain>
    </source>
</reference>
<proteinExistence type="predicted"/>
<feature type="domain" description="BHLH" evidence="7">
    <location>
        <begin position="274"/>
        <end position="325"/>
    </location>
</feature>
<dbReference type="SUPFAM" id="SSF47459">
    <property type="entry name" value="HLH, helix-loop-helix DNA-binding domain"/>
    <property type="match status" value="1"/>
</dbReference>
<comment type="subcellular location">
    <subcellularLocation>
        <location evidence="1">Nucleus</location>
    </subcellularLocation>
</comment>
<dbReference type="GO" id="GO:0000978">
    <property type="term" value="F:RNA polymerase II cis-regulatory region sequence-specific DNA binding"/>
    <property type="evidence" value="ECO:0007669"/>
    <property type="project" value="TreeGrafter"/>
</dbReference>
<evidence type="ECO:0000256" key="2">
    <source>
        <dbReference type="ARBA" id="ARBA00023015"/>
    </source>
</evidence>
<evidence type="ECO:0000256" key="1">
    <source>
        <dbReference type="ARBA" id="ARBA00004123"/>
    </source>
</evidence>
<feature type="region of interest" description="Disordered" evidence="6">
    <location>
        <begin position="114"/>
        <end position="137"/>
    </location>
</feature>
<feature type="compositionally biased region" description="Polar residues" evidence="6">
    <location>
        <begin position="119"/>
        <end position="137"/>
    </location>
</feature>
<keyword evidence="3" id="KW-0238">DNA-binding</keyword>
<keyword evidence="5" id="KW-0539">Nucleus</keyword>
<dbReference type="GO" id="GO:0046983">
    <property type="term" value="F:protein dimerization activity"/>
    <property type="evidence" value="ECO:0007669"/>
    <property type="project" value="InterPro"/>
</dbReference>
<dbReference type="InterPro" id="IPR011598">
    <property type="entry name" value="bHLH_dom"/>
</dbReference>
<dbReference type="Proteomes" id="UP001251528">
    <property type="component" value="Unassembled WGS sequence"/>
</dbReference>
<dbReference type="AlphaFoldDB" id="A0AAJ0CL10"/>
<dbReference type="InterPro" id="IPR052207">
    <property type="entry name" value="Max-like/E-box_TFs"/>
</dbReference>
<accession>A0AAJ0CL10</accession>
<dbReference type="GO" id="GO:0005634">
    <property type="term" value="C:nucleus"/>
    <property type="evidence" value="ECO:0007669"/>
    <property type="project" value="UniProtKB-SubCell"/>
</dbReference>
<comment type="caution">
    <text evidence="8">The sequence shown here is derived from an EMBL/GenBank/DDBJ whole genome shotgun (WGS) entry which is preliminary data.</text>
</comment>
<evidence type="ECO:0000313" key="8">
    <source>
        <dbReference type="EMBL" id="KAK2593557.1"/>
    </source>
</evidence>
<keyword evidence="2" id="KW-0805">Transcription regulation</keyword>
<evidence type="ECO:0000256" key="3">
    <source>
        <dbReference type="ARBA" id="ARBA00023125"/>
    </source>
</evidence>
<evidence type="ECO:0000313" key="9">
    <source>
        <dbReference type="Proteomes" id="UP001251528"/>
    </source>
</evidence>
<name>A0AAJ0CL10_9HYPO</name>
<dbReference type="Pfam" id="PF00010">
    <property type="entry name" value="HLH"/>
    <property type="match status" value="1"/>
</dbReference>
<keyword evidence="9" id="KW-1185">Reference proteome</keyword>
<protein>
    <recommendedName>
        <fullName evidence="7">BHLH domain-containing protein</fullName>
    </recommendedName>
</protein>
<gene>
    <name evidence="8" type="ORF">QQS21_008732</name>
</gene>
<evidence type="ECO:0000256" key="4">
    <source>
        <dbReference type="ARBA" id="ARBA00023163"/>
    </source>
</evidence>
<evidence type="ECO:0000256" key="5">
    <source>
        <dbReference type="ARBA" id="ARBA00023242"/>
    </source>
</evidence>
<organism evidence="8 9">
    <name type="scientific">Conoideocrella luteorostrata</name>
    <dbReference type="NCBI Taxonomy" id="1105319"/>
    <lineage>
        <taxon>Eukaryota</taxon>
        <taxon>Fungi</taxon>
        <taxon>Dikarya</taxon>
        <taxon>Ascomycota</taxon>
        <taxon>Pezizomycotina</taxon>
        <taxon>Sordariomycetes</taxon>
        <taxon>Hypocreomycetidae</taxon>
        <taxon>Hypocreales</taxon>
        <taxon>Clavicipitaceae</taxon>
        <taxon>Conoideocrella</taxon>
    </lineage>
</organism>
<dbReference type="PROSITE" id="PS50888">
    <property type="entry name" value="BHLH"/>
    <property type="match status" value="1"/>
</dbReference>
<dbReference type="InterPro" id="IPR036638">
    <property type="entry name" value="HLH_DNA-bd_sf"/>
</dbReference>
<dbReference type="EMBL" id="JASWJB010000206">
    <property type="protein sequence ID" value="KAK2593557.1"/>
    <property type="molecule type" value="Genomic_DNA"/>
</dbReference>
<sequence length="360" mass="40467">MPYPAPTGTNSFLAAPAAGQDAELDPNLPLSNIEPWPMQCARERAQFPAAGPFTFGGNMSPMSRCQAAFWKLQPSQTYWTGQSPPELVKSYLSPPATKTQEMLQTNCSCTSPECPEQMSPLTPGSEASSLQSKHAQQQSRLNYQSFGDFRQDIFKHSQFIENDNPAAEWCWGIDTSTTASLMHSDHLEPAAFTHTMADCPPTFLDGLCMGALPSPSYPAITTIATQMPRTGSGSPLSSTSDDRVFEYPNPAKQMDNNTTSYFSRPRRGKQSMEQRRKNHIQQEQKRRAMLKHGFHDLTNLIPGLGKRDTSKSIILEKAAEWLEKLICGNKFLRERLYTLESMKQQTYLWKRAESEFPYFQ</sequence>
<evidence type="ECO:0000259" key="7">
    <source>
        <dbReference type="PROSITE" id="PS50888"/>
    </source>
</evidence>
<dbReference type="Gene3D" id="4.10.280.10">
    <property type="entry name" value="Helix-loop-helix DNA-binding domain"/>
    <property type="match status" value="1"/>
</dbReference>
<dbReference type="GO" id="GO:0000981">
    <property type="term" value="F:DNA-binding transcription factor activity, RNA polymerase II-specific"/>
    <property type="evidence" value="ECO:0007669"/>
    <property type="project" value="TreeGrafter"/>
</dbReference>
<evidence type="ECO:0000256" key="6">
    <source>
        <dbReference type="SAM" id="MobiDB-lite"/>
    </source>
</evidence>